<dbReference type="Proteomes" id="UP000504638">
    <property type="component" value="Unplaced"/>
</dbReference>
<feature type="compositionally biased region" description="Polar residues" evidence="1">
    <location>
        <begin position="196"/>
        <end position="214"/>
    </location>
</feature>
<proteinExistence type="predicted"/>
<reference evidence="4" key="2">
    <citation type="submission" date="2020-04" db="EMBL/GenBank/DDBJ databases">
        <authorList>
            <consortium name="NCBI Genome Project"/>
        </authorList>
    </citation>
    <scope>NUCLEOTIDE SEQUENCE</scope>
    <source>
        <strain evidence="4">CBS 781.70</strain>
    </source>
</reference>
<feature type="compositionally biased region" description="Basic and acidic residues" evidence="1">
    <location>
        <begin position="492"/>
        <end position="540"/>
    </location>
</feature>
<dbReference type="RefSeq" id="XP_033533887.1">
    <property type="nucleotide sequence ID" value="XM_033681285.1"/>
</dbReference>
<gene>
    <name evidence="2 4" type="ORF">P152DRAFT_473968</name>
</gene>
<feature type="region of interest" description="Disordered" evidence="1">
    <location>
        <begin position="64"/>
        <end position="155"/>
    </location>
</feature>
<feature type="region of interest" description="Disordered" evidence="1">
    <location>
        <begin position="236"/>
        <end position="275"/>
    </location>
</feature>
<feature type="compositionally biased region" description="Low complexity" evidence="1">
    <location>
        <begin position="68"/>
        <end position="102"/>
    </location>
</feature>
<dbReference type="GeneID" id="54421855"/>
<feature type="region of interest" description="Disordered" evidence="1">
    <location>
        <begin position="600"/>
        <end position="621"/>
    </location>
</feature>
<organism evidence="2">
    <name type="scientific">Eremomyces bilateralis CBS 781.70</name>
    <dbReference type="NCBI Taxonomy" id="1392243"/>
    <lineage>
        <taxon>Eukaryota</taxon>
        <taxon>Fungi</taxon>
        <taxon>Dikarya</taxon>
        <taxon>Ascomycota</taxon>
        <taxon>Pezizomycotina</taxon>
        <taxon>Dothideomycetes</taxon>
        <taxon>Dothideomycetes incertae sedis</taxon>
        <taxon>Eremomycetales</taxon>
        <taxon>Eremomycetaceae</taxon>
        <taxon>Eremomyces</taxon>
    </lineage>
</organism>
<feature type="compositionally biased region" description="Basic and acidic residues" evidence="1">
    <location>
        <begin position="349"/>
        <end position="367"/>
    </location>
</feature>
<protein>
    <submittedName>
        <fullName evidence="2 4">Uncharacterized protein</fullName>
    </submittedName>
</protein>
<feature type="region of interest" description="Disordered" evidence="1">
    <location>
        <begin position="433"/>
        <end position="585"/>
    </location>
</feature>
<reference evidence="4" key="3">
    <citation type="submission" date="2025-04" db="UniProtKB">
        <authorList>
            <consortium name="RefSeq"/>
        </authorList>
    </citation>
    <scope>IDENTIFICATION</scope>
    <source>
        <strain evidence="4">CBS 781.70</strain>
    </source>
</reference>
<feature type="region of interest" description="Disordered" evidence="1">
    <location>
        <begin position="174"/>
        <end position="214"/>
    </location>
</feature>
<sequence length="621" mass="67156">MPRGEYSEANDRLICHLKEADKLSWQDLAVKYNEVNGGNNSQGSLQVHYARQIKGKMVFSRTHPNFGASLPAPTPAATTAPANAAGKTKASARASTSRKAAAVSSGRPRRAVGNPPATAVTESSPSASAPDGIDHPPVSALAHMAIPGPSTRRSARITTSVSADMVLGGRVIKSRAASSKPQEISSKAAAATTSSQPVETQSAGSQEPTSSAASQTIGIAPAFQSLAVTNRSSKSQVLESQPAGNLGEKVLSGHVTKRGKKLDSNAVSSGTQSRKDALASASSGLLYPVVPPPLASQSIEVEDTETHTNIVYSVETPAVLGAARPGRVEGAGSSQPVRRSGRVAKPTHKAKEPGRGIEGRQARDPKRARFAKRVVSPPPTAAGRKRKVQEREVEGLPEGGSVVDQWGLSRIRTIQKNKNAESRRSETAAILARVDPPPAQDWEPLRWQDQPPRHRVEPPEVPMTKDGYSVRAFRPGDGSDNMDMSNYPVWTKPEESLRKSQEDIARAPDSTRDIRWRPSKEMIESRKAKREAQRKLDVEQRKRRRNAYGGDEIGGKARKYVPGKRSTQWEDDDARPVHSFTPTEFDPFLDSGHGWQYQPWVLPGGPAANKPKRTRKQNKKW</sequence>
<feature type="compositionally biased region" description="Low complexity" evidence="1">
    <location>
        <begin position="185"/>
        <end position="195"/>
    </location>
</feature>
<name>A0A6G1G2W3_9PEZI</name>
<evidence type="ECO:0000313" key="4">
    <source>
        <dbReference type="RefSeq" id="XP_033533887.1"/>
    </source>
</evidence>
<evidence type="ECO:0000313" key="3">
    <source>
        <dbReference type="Proteomes" id="UP000504638"/>
    </source>
</evidence>
<feature type="compositionally biased region" description="Basic residues" evidence="1">
    <location>
        <begin position="610"/>
        <end position="621"/>
    </location>
</feature>
<evidence type="ECO:0000256" key="1">
    <source>
        <dbReference type="SAM" id="MobiDB-lite"/>
    </source>
</evidence>
<evidence type="ECO:0000313" key="2">
    <source>
        <dbReference type="EMBL" id="KAF1812256.1"/>
    </source>
</evidence>
<reference evidence="2 4" key="1">
    <citation type="submission" date="2020-01" db="EMBL/GenBank/DDBJ databases">
        <authorList>
            <consortium name="DOE Joint Genome Institute"/>
            <person name="Haridas S."/>
            <person name="Albert R."/>
            <person name="Binder M."/>
            <person name="Bloem J."/>
            <person name="Labutti K."/>
            <person name="Salamov A."/>
            <person name="Andreopoulos B."/>
            <person name="Baker S.E."/>
            <person name="Barry K."/>
            <person name="Bills G."/>
            <person name="Bluhm B.H."/>
            <person name="Cannon C."/>
            <person name="Castanera R."/>
            <person name="Culley D.E."/>
            <person name="Daum C."/>
            <person name="Ezra D."/>
            <person name="Gonzalez J.B."/>
            <person name="Henrissat B."/>
            <person name="Kuo A."/>
            <person name="Liang C."/>
            <person name="Lipzen A."/>
            <person name="Lutzoni F."/>
            <person name="Magnuson J."/>
            <person name="Mondo S."/>
            <person name="Nolan M."/>
            <person name="Ohm R."/>
            <person name="Pangilinan J."/>
            <person name="Park H.-J."/>
            <person name="Ramirez L."/>
            <person name="Alfaro M."/>
            <person name="Sun H."/>
            <person name="Tritt A."/>
            <person name="Yoshinaga Y."/>
            <person name="Zwiers L.-H."/>
            <person name="Turgeon B.G."/>
            <person name="Goodwin S.B."/>
            <person name="Spatafora J.W."/>
            <person name="Crous P.W."/>
            <person name="Grigoriev I.V."/>
        </authorList>
    </citation>
    <scope>NUCLEOTIDE SEQUENCE</scope>
    <source>
        <strain evidence="2 4">CBS 781.70</strain>
    </source>
</reference>
<accession>A0A6G1G2W3</accession>
<dbReference type="EMBL" id="ML975158">
    <property type="protein sequence ID" value="KAF1812256.1"/>
    <property type="molecule type" value="Genomic_DNA"/>
</dbReference>
<keyword evidence="3" id="KW-1185">Reference proteome</keyword>
<feature type="compositionally biased region" description="Basic residues" evidence="1">
    <location>
        <begin position="339"/>
        <end position="348"/>
    </location>
</feature>
<feature type="region of interest" description="Disordered" evidence="1">
    <location>
        <begin position="325"/>
        <end position="396"/>
    </location>
</feature>
<feature type="compositionally biased region" description="Basic and acidic residues" evidence="1">
    <location>
        <begin position="443"/>
        <end position="458"/>
    </location>
</feature>
<dbReference type="AlphaFoldDB" id="A0A6G1G2W3"/>